<proteinExistence type="predicted"/>
<reference evidence="1 2" key="1">
    <citation type="submission" date="2020-07" db="EMBL/GenBank/DDBJ databases">
        <title>Genomic characterization of Flavobacterium psychrophilum strains.</title>
        <authorList>
            <person name="Castillo D."/>
            <person name="Jorgensen J."/>
            <person name="Middelboe M."/>
        </authorList>
    </citation>
    <scope>NUCLEOTIDE SEQUENCE [LARGE SCALE GENOMIC DNA]</scope>
    <source>
        <strain evidence="1 2">FPS-R7</strain>
    </source>
</reference>
<sequence>MRHYPKVVIQKIKHKKVLLSLDFTVFRYTFLSENKNKSKDITSSLLGCVFLELYKYFYDCNTTNMCFFYKSTKDFKDIKK</sequence>
<evidence type="ECO:0000313" key="2">
    <source>
        <dbReference type="Proteomes" id="UP000596329"/>
    </source>
</evidence>
<organism evidence="1 2">
    <name type="scientific">Flavobacterium psychrophilum</name>
    <dbReference type="NCBI Taxonomy" id="96345"/>
    <lineage>
        <taxon>Bacteria</taxon>
        <taxon>Pseudomonadati</taxon>
        <taxon>Bacteroidota</taxon>
        <taxon>Flavobacteriia</taxon>
        <taxon>Flavobacteriales</taxon>
        <taxon>Flavobacteriaceae</taxon>
        <taxon>Flavobacterium</taxon>
    </lineage>
</organism>
<evidence type="ECO:0000313" key="1">
    <source>
        <dbReference type="EMBL" id="QRE04451.1"/>
    </source>
</evidence>
<name>A0A7U2NFZ6_FLAPS</name>
<accession>A0A7U2NFZ6</accession>
<dbReference type="AlphaFoldDB" id="A0A7U2NFZ6"/>
<gene>
    <name evidence="1" type="ORF">H0H26_02275</name>
</gene>
<dbReference type="Proteomes" id="UP000596329">
    <property type="component" value="Chromosome"/>
</dbReference>
<protein>
    <submittedName>
        <fullName evidence="1">Uncharacterized protein</fullName>
    </submittedName>
</protein>
<dbReference type="RefSeq" id="WP_059014475.1">
    <property type="nucleotide sequence ID" value="NZ_BCNG01000026.1"/>
</dbReference>
<dbReference type="EMBL" id="CP059075">
    <property type="protein sequence ID" value="QRE04451.1"/>
    <property type="molecule type" value="Genomic_DNA"/>
</dbReference>